<accession>A0A1W1CTS0</accession>
<protein>
    <submittedName>
        <fullName evidence="3">Diguanylate cyclase/phosphodiesterase (GGDEF &amp; EAL domains) with PAS/PAC sensor(S)</fullName>
    </submittedName>
</protein>
<evidence type="ECO:0000313" key="3">
    <source>
        <dbReference type="EMBL" id="SFV69174.1"/>
    </source>
</evidence>
<dbReference type="Pfam" id="PF08495">
    <property type="entry name" value="FIST"/>
    <property type="match status" value="1"/>
</dbReference>
<dbReference type="InterPro" id="IPR000160">
    <property type="entry name" value="GGDEF_dom"/>
</dbReference>
<dbReference type="Gene3D" id="3.20.20.450">
    <property type="entry name" value="EAL domain"/>
    <property type="match status" value="1"/>
</dbReference>
<proteinExistence type="predicted"/>
<dbReference type="InterPro" id="IPR043128">
    <property type="entry name" value="Rev_trsase/Diguanyl_cyclase"/>
</dbReference>
<dbReference type="PROSITE" id="PS50883">
    <property type="entry name" value="EAL"/>
    <property type="match status" value="1"/>
</dbReference>
<dbReference type="NCBIfam" id="TIGR00254">
    <property type="entry name" value="GGDEF"/>
    <property type="match status" value="1"/>
</dbReference>
<dbReference type="CDD" id="cd01948">
    <property type="entry name" value="EAL"/>
    <property type="match status" value="1"/>
</dbReference>
<dbReference type="GO" id="GO:0071111">
    <property type="term" value="F:cyclic-guanylate-specific phosphodiesterase activity"/>
    <property type="evidence" value="ECO:0007669"/>
    <property type="project" value="InterPro"/>
</dbReference>
<evidence type="ECO:0000259" key="2">
    <source>
        <dbReference type="PROSITE" id="PS50887"/>
    </source>
</evidence>
<dbReference type="Pfam" id="PF00990">
    <property type="entry name" value="GGDEF"/>
    <property type="match status" value="1"/>
</dbReference>
<dbReference type="AlphaFoldDB" id="A0A1W1CTS0"/>
<dbReference type="InterPro" id="IPR050706">
    <property type="entry name" value="Cyclic-di-GMP_PDE-like"/>
</dbReference>
<dbReference type="CDD" id="cd01949">
    <property type="entry name" value="GGDEF"/>
    <property type="match status" value="1"/>
</dbReference>
<name>A0A1W1CTS0_9ZZZZ</name>
<gene>
    <name evidence="3" type="ORF">MNB_SM-4-795</name>
</gene>
<dbReference type="InterPro" id="IPR029787">
    <property type="entry name" value="Nucleotide_cyclase"/>
</dbReference>
<dbReference type="SUPFAM" id="SSF141868">
    <property type="entry name" value="EAL domain-like"/>
    <property type="match status" value="1"/>
</dbReference>
<sequence>MKNFTFEFIKPEEVLGMLSDESLDSPQTLIQLFCTSTDVKELKNIQSFFADSFPNTVILGTTSDGIINCSDVYTDKKNIVTFTTFNQTRLQSTLINHTNTFNNSYETGVSIAQELISEDTKLIISFTDGLSTNGEEYAKGISSVSSDVILSGGLAGDNGKLIQTYVFTKNEMTSNGAVAVSMSGTTLNITTNYSFDWLPVGKELIVTKAINNRVYEIDGMSTVDIYAKYMGHELAARLPNIGIEFPLVFEVDGVLVGRAVVLKHEDGSLTFAGNIKEGTKVRFGVGDIEDILKNTNYATRKMLSKIKYKPEAIFVYSCMARRRFMKEYMYDELDILSNIGAVSGFFTYGEFYHEGKSNQLLNETMTMLVMSEEKNSRPVLDYKENVLERDFNIDAHHVMAHLANTVSRELEELNYSLEKRIQESADYIYKQAYYDALTGLPNRLSLIKKLNISLGKILILINIDDFTIINDFYGHEVGDQVLKKLAFILQMLSKEEDAELFKLPSDEFAIIMHVEPHPDAIEEKIKYCIRTIESEEFLVANGHFAHVSVTLSAALINEKRTGLVNADMTLKLAKRTGKEYLIFNEDLKLAKQYESNINMANTVKNAIISDKILPYFQPIVNVQTGKIEKYEALVRLLNDKEEVLPPFSFLEVSRKIKLYPLITEIMIEKSFTYFKENGLNFTINLSFSDIINEKTRQFIFDKIKEYGVAAQLTVEILETQENDNTIVVDEFIENVYRVGACIAIDDFGSGFANFEHMTKMRSDIMKIDGSLIKNIDKDKNARLVVETIIVFARKLGKKIVAEYVHNEAVFNVVKELGIDYAQGYYLGKPEAEVLEDFIFPG</sequence>
<dbReference type="InterPro" id="IPR001633">
    <property type="entry name" value="EAL_dom"/>
</dbReference>
<dbReference type="PROSITE" id="PS50887">
    <property type="entry name" value="GGDEF"/>
    <property type="match status" value="1"/>
</dbReference>
<dbReference type="InterPro" id="IPR035919">
    <property type="entry name" value="EAL_sf"/>
</dbReference>
<dbReference type="SMART" id="SM00897">
    <property type="entry name" value="FIST"/>
    <property type="match status" value="1"/>
</dbReference>
<dbReference type="Gene3D" id="3.30.70.270">
    <property type="match status" value="1"/>
</dbReference>
<dbReference type="PANTHER" id="PTHR33121">
    <property type="entry name" value="CYCLIC DI-GMP PHOSPHODIESTERASE PDEF"/>
    <property type="match status" value="1"/>
</dbReference>
<dbReference type="SMART" id="SM01204">
    <property type="entry name" value="FIST_C"/>
    <property type="match status" value="1"/>
</dbReference>
<reference evidence="3" key="1">
    <citation type="submission" date="2016-10" db="EMBL/GenBank/DDBJ databases">
        <authorList>
            <person name="de Groot N.N."/>
        </authorList>
    </citation>
    <scope>NUCLEOTIDE SEQUENCE</scope>
</reference>
<feature type="domain" description="EAL" evidence="1">
    <location>
        <begin position="596"/>
        <end position="841"/>
    </location>
</feature>
<dbReference type="Pfam" id="PF00563">
    <property type="entry name" value="EAL"/>
    <property type="match status" value="1"/>
</dbReference>
<feature type="domain" description="GGDEF" evidence="2">
    <location>
        <begin position="454"/>
        <end position="586"/>
    </location>
</feature>
<dbReference type="EMBL" id="FPHF01000113">
    <property type="protein sequence ID" value="SFV69174.1"/>
    <property type="molecule type" value="Genomic_DNA"/>
</dbReference>
<dbReference type="SMART" id="SM00052">
    <property type="entry name" value="EAL"/>
    <property type="match status" value="1"/>
</dbReference>
<dbReference type="PANTHER" id="PTHR33121:SF71">
    <property type="entry name" value="OXYGEN SENSOR PROTEIN DOSP"/>
    <property type="match status" value="1"/>
</dbReference>
<dbReference type="Pfam" id="PF10442">
    <property type="entry name" value="FIST_C"/>
    <property type="match status" value="1"/>
</dbReference>
<dbReference type="InterPro" id="IPR013702">
    <property type="entry name" value="FIST_domain_N"/>
</dbReference>
<dbReference type="InterPro" id="IPR019494">
    <property type="entry name" value="FIST_C"/>
</dbReference>
<evidence type="ECO:0000259" key="1">
    <source>
        <dbReference type="PROSITE" id="PS50883"/>
    </source>
</evidence>
<dbReference type="SMART" id="SM00267">
    <property type="entry name" value="GGDEF"/>
    <property type="match status" value="1"/>
</dbReference>
<dbReference type="SUPFAM" id="SSF55073">
    <property type="entry name" value="Nucleotide cyclase"/>
    <property type="match status" value="1"/>
</dbReference>
<organism evidence="3">
    <name type="scientific">hydrothermal vent metagenome</name>
    <dbReference type="NCBI Taxonomy" id="652676"/>
    <lineage>
        <taxon>unclassified sequences</taxon>
        <taxon>metagenomes</taxon>
        <taxon>ecological metagenomes</taxon>
    </lineage>
</organism>